<dbReference type="EMBL" id="JAKNGE010000014">
    <property type="protein sequence ID" value="MCG4746238.1"/>
    <property type="molecule type" value="Genomic_DNA"/>
</dbReference>
<proteinExistence type="predicted"/>
<dbReference type="RefSeq" id="WP_227117131.1">
    <property type="nucleotide sequence ID" value="NZ_BAABZL010000001.1"/>
</dbReference>
<dbReference type="AlphaFoldDB" id="A0AAW5BSG3"/>
<evidence type="ECO:0000313" key="4">
    <source>
        <dbReference type="Proteomes" id="UP001299608"/>
    </source>
</evidence>
<dbReference type="InterPro" id="IPR000510">
    <property type="entry name" value="Nase/OxRdtase_comp1"/>
</dbReference>
<name>A0AAW5BSG3_9FIRM</name>
<dbReference type="GO" id="GO:0016491">
    <property type="term" value="F:oxidoreductase activity"/>
    <property type="evidence" value="ECO:0007669"/>
    <property type="project" value="InterPro"/>
</dbReference>
<protein>
    <submittedName>
        <fullName evidence="3">Nitrogenase component 1</fullName>
    </submittedName>
</protein>
<feature type="region of interest" description="Disordered" evidence="1">
    <location>
        <begin position="1"/>
        <end position="22"/>
    </location>
</feature>
<evidence type="ECO:0000313" key="3">
    <source>
        <dbReference type="EMBL" id="MCG4746238.1"/>
    </source>
</evidence>
<sequence>MLKNLHEAAGCPLGKQTEGPDAKGTATELAALSGLAPFTYGLEYSAPARGGWTIVHIGMLLPESHQVFVCAQSCLRGVVLSAAELNDSDRFSTITVDEESVLDGNCEEIIIEGITHILEGLPKLPKALLLFTSCIHHFLGTDMKLVFGELDRRFTQVGFVQCWMNPIMRKTKMPPDPFMRKQLYSLLRPARTDRRQVNIIGSNLAIRESSELYRGLKENGFFLKDICTCRNFEEYQEMASARLNIVTHPLGRPAARELKERLGQEWVYLPVSYDWDEIGEHWKCLSDLLELDWDCVWKSLKLWDIRKKAEEALIRLAHMLEGWSVVIDYTASSRPFGMARLLTRYGFRVDRIYADTISPEEEDTIAFLKERCPHILVCPTVHHKMAVLPRGLYEESGGRVLAIGQKAAYFTGTPHFVNMVEDGGLYGCGGILELAGLMQEAAMEEKDTGKLIQVKGWGCFC</sequence>
<dbReference type="Gene3D" id="3.40.50.1980">
    <property type="entry name" value="Nitrogenase molybdenum iron protein domain"/>
    <property type="match status" value="1"/>
</dbReference>
<reference evidence="3" key="1">
    <citation type="submission" date="2022-01" db="EMBL/GenBank/DDBJ databases">
        <title>Collection of gut derived symbiotic bacterial strains cultured from healthy donors.</title>
        <authorList>
            <person name="Lin H."/>
            <person name="Kohout C."/>
            <person name="Waligurski E."/>
            <person name="Pamer E.G."/>
        </authorList>
    </citation>
    <scope>NUCLEOTIDE SEQUENCE</scope>
    <source>
        <strain evidence="3">DFI.6.55</strain>
    </source>
</reference>
<gene>
    <name evidence="3" type="ORF">L0N08_12495</name>
</gene>
<dbReference type="SUPFAM" id="SSF53807">
    <property type="entry name" value="Helical backbone' metal receptor"/>
    <property type="match status" value="1"/>
</dbReference>
<accession>A0AAW5BSG3</accession>
<feature type="domain" description="Nitrogenase/oxidoreductase component 1" evidence="2">
    <location>
        <begin position="90"/>
        <end position="370"/>
    </location>
</feature>
<comment type="caution">
    <text evidence="3">The sequence shown here is derived from an EMBL/GenBank/DDBJ whole genome shotgun (WGS) entry which is preliminary data.</text>
</comment>
<dbReference type="GeneID" id="97203857"/>
<dbReference type="Pfam" id="PF00148">
    <property type="entry name" value="Oxidored_nitro"/>
    <property type="match status" value="1"/>
</dbReference>
<dbReference type="Proteomes" id="UP001299608">
    <property type="component" value="Unassembled WGS sequence"/>
</dbReference>
<organism evidence="3 4">
    <name type="scientific">Enterocloster aldenensis</name>
    <dbReference type="NCBI Taxonomy" id="358742"/>
    <lineage>
        <taxon>Bacteria</taxon>
        <taxon>Bacillati</taxon>
        <taxon>Bacillota</taxon>
        <taxon>Clostridia</taxon>
        <taxon>Lachnospirales</taxon>
        <taxon>Lachnospiraceae</taxon>
        <taxon>Enterocloster</taxon>
    </lineage>
</organism>
<evidence type="ECO:0000256" key="1">
    <source>
        <dbReference type="SAM" id="MobiDB-lite"/>
    </source>
</evidence>
<evidence type="ECO:0000259" key="2">
    <source>
        <dbReference type="Pfam" id="PF00148"/>
    </source>
</evidence>